<feature type="transmembrane region" description="Helical" evidence="1">
    <location>
        <begin position="153"/>
        <end position="176"/>
    </location>
</feature>
<accession>A0A8J3J3E6</accession>
<feature type="transmembrane region" description="Helical" evidence="1">
    <location>
        <begin position="236"/>
        <end position="265"/>
    </location>
</feature>
<keyword evidence="1" id="KW-1133">Transmembrane helix</keyword>
<feature type="transmembrane region" description="Helical" evidence="1">
    <location>
        <begin position="188"/>
        <end position="216"/>
    </location>
</feature>
<evidence type="ECO:0008006" key="4">
    <source>
        <dbReference type="Google" id="ProtNLM"/>
    </source>
</evidence>
<evidence type="ECO:0000313" key="2">
    <source>
        <dbReference type="EMBL" id="GID09432.1"/>
    </source>
</evidence>
<comment type="caution">
    <text evidence="2">The sequence shown here is derived from an EMBL/GenBank/DDBJ whole genome shotgun (WGS) entry which is preliminary data.</text>
</comment>
<dbReference type="AlphaFoldDB" id="A0A8J3J3E6"/>
<feature type="transmembrane region" description="Helical" evidence="1">
    <location>
        <begin position="88"/>
        <end position="109"/>
    </location>
</feature>
<feature type="transmembrane region" description="Helical" evidence="1">
    <location>
        <begin position="58"/>
        <end position="76"/>
    </location>
</feature>
<feature type="transmembrane region" description="Helical" evidence="1">
    <location>
        <begin position="17"/>
        <end position="38"/>
    </location>
</feature>
<name>A0A8J3J3E6_9ACTN</name>
<feature type="transmembrane region" description="Helical" evidence="1">
    <location>
        <begin position="272"/>
        <end position="295"/>
    </location>
</feature>
<dbReference type="EMBL" id="BOMB01000001">
    <property type="protein sequence ID" value="GID09432.1"/>
    <property type="molecule type" value="Genomic_DNA"/>
</dbReference>
<keyword evidence="1" id="KW-0812">Transmembrane</keyword>
<proteinExistence type="predicted"/>
<feature type="transmembrane region" description="Helical" evidence="1">
    <location>
        <begin position="398"/>
        <end position="416"/>
    </location>
</feature>
<evidence type="ECO:0000313" key="3">
    <source>
        <dbReference type="Proteomes" id="UP000612808"/>
    </source>
</evidence>
<organism evidence="2 3">
    <name type="scientific">Actinocatenispora rupis</name>
    <dbReference type="NCBI Taxonomy" id="519421"/>
    <lineage>
        <taxon>Bacteria</taxon>
        <taxon>Bacillati</taxon>
        <taxon>Actinomycetota</taxon>
        <taxon>Actinomycetes</taxon>
        <taxon>Micromonosporales</taxon>
        <taxon>Micromonosporaceae</taxon>
        <taxon>Actinocatenispora</taxon>
    </lineage>
</organism>
<keyword evidence="3" id="KW-1185">Reference proteome</keyword>
<evidence type="ECO:0000256" key="1">
    <source>
        <dbReference type="SAM" id="Phobius"/>
    </source>
</evidence>
<keyword evidence="1" id="KW-0472">Membrane</keyword>
<feature type="transmembrane region" description="Helical" evidence="1">
    <location>
        <begin position="345"/>
        <end position="364"/>
    </location>
</feature>
<dbReference type="Proteomes" id="UP000612808">
    <property type="component" value="Unassembled WGS sequence"/>
</dbReference>
<reference evidence="2" key="1">
    <citation type="submission" date="2021-01" db="EMBL/GenBank/DDBJ databases">
        <title>Whole genome shotgun sequence of Actinocatenispora rupis NBRC 107355.</title>
        <authorList>
            <person name="Komaki H."/>
            <person name="Tamura T."/>
        </authorList>
    </citation>
    <scope>NUCLEOTIDE SEQUENCE</scope>
    <source>
        <strain evidence="2">NBRC 107355</strain>
    </source>
</reference>
<gene>
    <name evidence="2" type="ORF">Aru02nite_03210</name>
</gene>
<dbReference type="RefSeq" id="WP_203654242.1">
    <property type="nucleotide sequence ID" value="NZ_BAAAZM010000010.1"/>
</dbReference>
<sequence length="418" mass="42219">MTDSEQPRSPGHQVRDLVVWTVLTGLGLVAVLVGARHAALGTQAAPFLGRYRVAPGPWLAVAALLAVAVLLVAWRTRRAAPPFGLVQLVSYGAALAWTLTLSAGAGLGARTGEAGVAAGSPLAYLRDFVDRHAAAAHGHPPGPALLLWALREAGLPVAFTVTALGALAVPLALAAVRNVAGDLPARRYAPVLVLAPYLLFLAGSPDGVAAALGAGMVAAGARASDRRRTGWPATGWALGCGLLLGLAGMASYSVVWLGVSVVLLYFARRRAFLNVATGLGALVVPVVAAALGFSWPAGLLTAHAGFTSRPASELLWGPVSLVTLLLVAGPPLVASMRKMRNTPGWPCLVGAGIAVAFSVVAGVAHGGAETAWLPFIGFLTLAATAPERQAGPPVPAPLLLTAVGAGTALVLAAILTPA</sequence>
<feature type="transmembrane region" description="Helical" evidence="1">
    <location>
        <begin position="315"/>
        <end position="333"/>
    </location>
</feature>
<protein>
    <recommendedName>
        <fullName evidence="4">Integral membrane protein</fullName>
    </recommendedName>
</protein>